<proteinExistence type="predicted"/>
<keyword evidence="2" id="KW-1185">Reference proteome</keyword>
<evidence type="ECO:0000313" key="1">
    <source>
        <dbReference type="EMBL" id="SNX43763.1"/>
    </source>
</evidence>
<sequence>MRNKSITFLILFSIVCPINVPVSVNSELNFNIVLKE</sequence>
<evidence type="ECO:0000313" key="2">
    <source>
        <dbReference type="Proteomes" id="UP000219042"/>
    </source>
</evidence>
<reference evidence="2" key="1">
    <citation type="submission" date="2016-09" db="EMBL/GenBank/DDBJ databases">
        <authorList>
            <person name="Varghese N."/>
            <person name="Submissions S."/>
        </authorList>
    </citation>
    <scope>NUCLEOTIDE SEQUENCE [LARGE SCALE GENOMIC DNA]</scope>
    <source>
        <strain evidence="2">ANC 4466</strain>
    </source>
</reference>
<name>A0A240E683_9GAMM</name>
<accession>A0A240E683</accession>
<dbReference type="EMBL" id="OANT01000001">
    <property type="protein sequence ID" value="SNX43763.1"/>
    <property type="molecule type" value="Genomic_DNA"/>
</dbReference>
<gene>
    <name evidence="1" type="ORF">SAMN05421731_101807</name>
</gene>
<organism evidence="1 2">
    <name type="scientific">Acinetobacter puyangensis</name>
    <dbReference type="NCBI Taxonomy" id="1096779"/>
    <lineage>
        <taxon>Bacteria</taxon>
        <taxon>Pseudomonadati</taxon>
        <taxon>Pseudomonadota</taxon>
        <taxon>Gammaproteobacteria</taxon>
        <taxon>Moraxellales</taxon>
        <taxon>Moraxellaceae</taxon>
        <taxon>Acinetobacter</taxon>
    </lineage>
</organism>
<dbReference type="AlphaFoldDB" id="A0A240E683"/>
<dbReference type="Proteomes" id="UP000219042">
    <property type="component" value="Unassembled WGS sequence"/>
</dbReference>
<protein>
    <submittedName>
        <fullName evidence="1">Uncharacterized protein</fullName>
    </submittedName>
</protein>